<evidence type="ECO:0000256" key="5">
    <source>
        <dbReference type="SAM" id="MobiDB-lite"/>
    </source>
</evidence>
<dbReference type="InterPro" id="IPR045084">
    <property type="entry name" value="AIB/MYC-like"/>
</dbReference>
<dbReference type="Gene3D" id="4.10.280.10">
    <property type="entry name" value="Helix-loop-helix DNA-binding domain"/>
    <property type="match status" value="1"/>
</dbReference>
<comment type="similarity">
    <text evidence="1">Belongs to the bHLH protein family.</text>
</comment>
<sequence>MDDLLSPCSSFSPPSPPSFFSHAGHHPVIEFTSCDVPEQWLLDDVFVAKNEGDDDVDDLWPVGSSLSQDSELTEQPLPPQPPPPQQQAELSVVKAPAQQQRPGKRRGRKPGPRPDGPTVSHVEAERQRREKLNRRFCDLRAAVPTVSRMDKASLLADAAAYIAELRARIARLEAESRRAPAARWEPVVAACGAHEAGPGAGGGADEVVEVRMLGPDAAAVRATSAAPHAPARLMSALRALELHVRHACVTRVNGMTVQDVVVDVATPLQDDDDDDGRLRAALLQMMQDSAATYVPN</sequence>
<dbReference type="InterPro" id="IPR036638">
    <property type="entry name" value="HLH_DNA-bd_sf"/>
</dbReference>
<dbReference type="KEGG" id="sbi:8059018"/>
<dbReference type="SUPFAM" id="SSF47459">
    <property type="entry name" value="HLH, helix-loop-helix DNA-binding domain"/>
    <property type="match status" value="1"/>
</dbReference>
<reference evidence="7" key="1">
    <citation type="journal article" date="2019" name="BMC Genomics">
        <title>A new reference genome for Sorghum bicolor reveals high levels of sequence similarity between sweet and grain genotypes: implications for the genetics of sugar metabolism.</title>
        <authorList>
            <person name="Cooper E.A."/>
            <person name="Brenton Z.W."/>
            <person name="Flinn B.S."/>
            <person name="Jenkins J."/>
            <person name="Shu S."/>
            <person name="Flowers D."/>
            <person name="Luo F."/>
            <person name="Wang Y."/>
            <person name="Xia P."/>
            <person name="Barry K."/>
            <person name="Daum C."/>
            <person name="Lipzen A."/>
            <person name="Yoshinaga Y."/>
            <person name="Schmutz J."/>
            <person name="Saski C."/>
            <person name="Vermerris W."/>
            <person name="Kresovich S."/>
        </authorList>
    </citation>
    <scope>NUCLEOTIDE SEQUENCE</scope>
</reference>
<evidence type="ECO:0000256" key="3">
    <source>
        <dbReference type="ARBA" id="ARBA00023163"/>
    </source>
</evidence>
<evidence type="ECO:0000313" key="8">
    <source>
        <dbReference type="Proteomes" id="UP000807115"/>
    </source>
</evidence>
<dbReference type="OrthoDB" id="1926382at2759"/>
<evidence type="ECO:0000256" key="4">
    <source>
        <dbReference type="RuleBase" id="RU369104"/>
    </source>
</evidence>
<dbReference type="GO" id="GO:0005634">
    <property type="term" value="C:nucleus"/>
    <property type="evidence" value="ECO:0007669"/>
    <property type="project" value="UniProtKB-SubCell"/>
</dbReference>
<keyword evidence="3 4" id="KW-0804">Transcription</keyword>
<feature type="compositionally biased region" description="Pro residues" evidence="5">
    <location>
        <begin position="76"/>
        <end position="85"/>
    </location>
</feature>
<keyword evidence="2 4" id="KW-0805">Transcription regulation</keyword>
<feature type="region of interest" description="Disordered" evidence="5">
    <location>
        <begin position="53"/>
        <end position="127"/>
    </location>
</feature>
<dbReference type="Gramene" id="EER99201">
    <property type="protein sequence ID" value="EER99201"/>
    <property type="gene ID" value="SORBI_3002G267100"/>
</dbReference>
<dbReference type="Pfam" id="PF00010">
    <property type="entry name" value="HLH"/>
    <property type="match status" value="1"/>
</dbReference>
<evidence type="ECO:0000256" key="2">
    <source>
        <dbReference type="ARBA" id="ARBA00023015"/>
    </source>
</evidence>
<organism evidence="7 8">
    <name type="scientific">Sorghum bicolor</name>
    <name type="common">Sorghum</name>
    <name type="synonym">Sorghum vulgare</name>
    <dbReference type="NCBI Taxonomy" id="4558"/>
    <lineage>
        <taxon>Eukaryota</taxon>
        <taxon>Viridiplantae</taxon>
        <taxon>Streptophyta</taxon>
        <taxon>Embryophyta</taxon>
        <taxon>Tracheophyta</taxon>
        <taxon>Spermatophyta</taxon>
        <taxon>Magnoliopsida</taxon>
        <taxon>Liliopsida</taxon>
        <taxon>Poales</taxon>
        <taxon>Poaceae</taxon>
        <taxon>PACMAD clade</taxon>
        <taxon>Panicoideae</taxon>
        <taxon>Andropogonodae</taxon>
        <taxon>Andropogoneae</taxon>
        <taxon>Sorghinae</taxon>
        <taxon>Sorghum</taxon>
    </lineage>
</organism>
<comment type="caution">
    <text evidence="7">The sequence shown here is derived from an EMBL/GenBank/DDBJ whole genome shotgun (WGS) entry which is preliminary data.</text>
</comment>
<dbReference type="Proteomes" id="UP000807115">
    <property type="component" value="Chromosome 2"/>
</dbReference>
<feature type="compositionally biased region" description="Basic residues" evidence="5">
    <location>
        <begin position="102"/>
        <end position="111"/>
    </location>
</feature>
<dbReference type="GO" id="GO:0046983">
    <property type="term" value="F:protein dimerization activity"/>
    <property type="evidence" value="ECO:0007669"/>
    <property type="project" value="InterPro"/>
</dbReference>
<evidence type="ECO:0000313" key="7">
    <source>
        <dbReference type="EMBL" id="KAG0544500.1"/>
    </source>
</evidence>
<dbReference type="PROSITE" id="PS50888">
    <property type="entry name" value="BHLH"/>
    <property type="match status" value="1"/>
</dbReference>
<dbReference type="SMART" id="SM00353">
    <property type="entry name" value="HLH"/>
    <property type="match status" value="1"/>
</dbReference>
<dbReference type="OMA" id="ARWDANS"/>
<gene>
    <name evidence="7" type="ORF">BDA96_02G280400</name>
</gene>
<accession>A0A921RS60</accession>
<dbReference type="GO" id="GO:0003700">
    <property type="term" value="F:DNA-binding transcription factor activity"/>
    <property type="evidence" value="ECO:0007669"/>
    <property type="project" value="InterPro"/>
</dbReference>
<dbReference type="PANTHER" id="PTHR11514:SF115">
    <property type="entry name" value="TRANSCRIPTION FACTOR"/>
    <property type="match status" value="1"/>
</dbReference>
<dbReference type="SMR" id="A0A921RS60"/>
<name>A0A921RS60_SORBI</name>
<reference evidence="7" key="2">
    <citation type="submission" date="2020-10" db="EMBL/GenBank/DDBJ databases">
        <authorList>
            <person name="Cooper E.A."/>
            <person name="Brenton Z.W."/>
            <person name="Flinn B.S."/>
            <person name="Jenkins J."/>
            <person name="Shu S."/>
            <person name="Flowers D."/>
            <person name="Luo F."/>
            <person name="Wang Y."/>
            <person name="Xia P."/>
            <person name="Barry K."/>
            <person name="Daum C."/>
            <person name="Lipzen A."/>
            <person name="Yoshinaga Y."/>
            <person name="Schmutz J."/>
            <person name="Saski C."/>
            <person name="Vermerris W."/>
            <person name="Kresovich S."/>
        </authorList>
    </citation>
    <scope>NUCLEOTIDE SEQUENCE</scope>
</reference>
<feature type="domain" description="BHLH" evidence="6">
    <location>
        <begin position="116"/>
        <end position="165"/>
    </location>
</feature>
<dbReference type="EMBL" id="CM027681">
    <property type="protein sequence ID" value="KAG0544500.1"/>
    <property type="molecule type" value="Genomic_DNA"/>
</dbReference>
<dbReference type="AlphaFoldDB" id="A0A921RS60"/>
<evidence type="ECO:0000259" key="6">
    <source>
        <dbReference type="PROSITE" id="PS50888"/>
    </source>
</evidence>
<keyword evidence="4" id="KW-0539">Nucleus</keyword>
<proteinExistence type="inferred from homology"/>
<dbReference type="PANTHER" id="PTHR11514">
    <property type="entry name" value="MYC"/>
    <property type="match status" value="1"/>
</dbReference>
<evidence type="ECO:0000256" key="1">
    <source>
        <dbReference type="ARBA" id="ARBA00005510"/>
    </source>
</evidence>
<protein>
    <recommendedName>
        <fullName evidence="4">Transcription factor</fullName>
        <shortName evidence="4">bHLH transcription factor</shortName>
    </recommendedName>
    <alternativeName>
        <fullName evidence="4">Basic helix-loop-helix protein</fullName>
    </alternativeName>
</protein>
<dbReference type="InterPro" id="IPR011598">
    <property type="entry name" value="bHLH_dom"/>
</dbReference>
<comment type="subcellular location">
    <subcellularLocation>
        <location evidence="4">Nucleus</location>
    </subcellularLocation>
</comment>